<protein>
    <recommendedName>
        <fullName evidence="3">Outer membrane protein beta-barrel domain-containing protein</fullName>
    </recommendedName>
</protein>
<sequence>MNNKTIFTILFILTSFVTYSQKKVIPNNPNYQYQSGNDQNTQTTIIRQAPTFEPSWTFGGNFGFSFWNGGTDLLIAPRAYYHVSPRFWIGPGLIYNYSSYDTRNYDYSYNAFGGSLTGLYRPAPFVQLSAEFQELYTDRSFEYLNTKSDDSYWNSALYLGASFVSGHFAFGFQYDVLYDEGKSPYSSAWTPVISFYF</sequence>
<keyword evidence="2" id="KW-1185">Reference proteome</keyword>
<gene>
    <name evidence="1" type="ORF">ACFQ39_01770</name>
</gene>
<dbReference type="Proteomes" id="UP001597201">
    <property type="component" value="Unassembled WGS sequence"/>
</dbReference>
<comment type="caution">
    <text evidence="1">The sequence shown here is derived from an EMBL/GenBank/DDBJ whole genome shotgun (WGS) entry which is preliminary data.</text>
</comment>
<organism evidence="1 2">
    <name type="scientific">Namhaeicola litoreus</name>
    <dbReference type="NCBI Taxonomy" id="1052145"/>
    <lineage>
        <taxon>Bacteria</taxon>
        <taxon>Pseudomonadati</taxon>
        <taxon>Bacteroidota</taxon>
        <taxon>Flavobacteriia</taxon>
        <taxon>Flavobacteriales</taxon>
        <taxon>Flavobacteriaceae</taxon>
        <taxon>Namhaeicola</taxon>
    </lineage>
</organism>
<proteinExistence type="predicted"/>
<reference evidence="2" key="1">
    <citation type="journal article" date="2019" name="Int. J. Syst. Evol. Microbiol.">
        <title>The Global Catalogue of Microorganisms (GCM) 10K type strain sequencing project: providing services to taxonomists for standard genome sequencing and annotation.</title>
        <authorList>
            <consortium name="The Broad Institute Genomics Platform"/>
            <consortium name="The Broad Institute Genome Sequencing Center for Infectious Disease"/>
            <person name="Wu L."/>
            <person name="Ma J."/>
        </authorList>
    </citation>
    <scope>NUCLEOTIDE SEQUENCE [LARGE SCALE GENOMIC DNA]</scope>
    <source>
        <strain evidence="2">CCUG 61485</strain>
    </source>
</reference>
<dbReference type="RefSeq" id="WP_377175819.1">
    <property type="nucleotide sequence ID" value="NZ_JBHTMY010000001.1"/>
</dbReference>
<evidence type="ECO:0000313" key="1">
    <source>
        <dbReference type="EMBL" id="MFD1314327.1"/>
    </source>
</evidence>
<name>A0ABW3XXN8_9FLAO</name>
<accession>A0ABW3XXN8</accession>
<evidence type="ECO:0008006" key="3">
    <source>
        <dbReference type="Google" id="ProtNLM"/>
    </source>
</evidence>
<evidence type="ECO:0000313" key="2">
    <source>
        <dbReference type="Proteomes" id="UP001597201"/>
    </source>
</evidence>
<dbReference type="EMBL" id="JBHTMY010000001">
    <property type="protein sequence ID" value="MFD1314327.1"/>
    <property type="molecule type" value="Genomic_DNA"/>
</dbReference>